<accession>X1ER75</accession>
<gene>
    <name evidence="1" type="ORF">S03H2_15789</name>
</gene>
<name>X1ER75_9ZZZZ</name>
<dbReference type="AlphaFoldDB" id="X1ER75"/>
<reference evidence="1" key="1">
    <citation type="journal article" date="2014" name="Front. Microbiol.">
        <title>High frequency of phylogenetically diverse reductive dehalogenase-homologous genes in deep subseafloor sedimentary metagenomes.</title>
        <authorList>
            <person name="Kawai M."/>
            <person name="Futagami T."/>
            <person name="Toyoda A."/>
            <person name="Takaki Y."/>
            <person name="Nishi S."/>
            <person name="Hori S."/>
            <person name="Arai W."/>
            <person name="Tsubouchi T."/>
            <person name="Morono Y."/>
            <person name="Uchiyama I."/>
            <person name="Ito T."/>
            <person name="Fujiyama A."/>
            <person name="Inagaki F."/>
            <person name="Takami H."/>
        </authorList>
    </citation>
    <scope>NUCLEOTIDE SEQUENCE</scope>
    <source>
        <strain evidence="1">Expedition CK06-06</strain>
    </source>
</reference>
<comment type="caution">
    <text evidence="1">The sequence shown here is derived from an EMBL/GenBank/DDBJ whole genome shotgun (WGS) entry which is preliminary data.</text>
</comment>
<evidence type="ECO:0000313" key="1">
    <source>
        <dbReference type="EMBL" id="GAH35891.1"/>
    </source>
</evidence>
<proteinExistence type="predicted"/>
<organism evidence="1">
    <name type="scientific">marine sediment metagenome</name>
    <dbReference type="NCBI Taxonomy" id="412755"/>
    <lineage>
        <taxon>unclassified sequences</taxon>
        <taxon>metagenomes</taxon>
        <taxon>ecological metagenomes</taxon>
    </lineage>
</organism>
<sequence length="86" mass="10017">MIGKPASRDELRKGKEENIMGEMYKQGFCDLERDDPRTLWDEDACNRYKEKNKQVIDSNSMLPYCLKVCGNCEYFTVGEIEKVAIE</sequence>
<dbReference type="EMBL" id="BARU01008035">
    <property type="protein sequence ID" value="GAH35891.1"/>
    <property type="molecule type" value="Genomic_DNA"/>
</dbReference>
<protein>
    <submittedName>
        <fullName evidence="1">Uncharacterized protein</fullName>
    </submittedName>
</protein>